<dbReference type="SUPFAM" id="SSF51735">
    <property type="entry name" value="NAD(P)-binding Rossmann-fold domains"/>
    <property type="match status" value="1"/>
</dbReference>
<dbReference type="AlphaFoldDB" id="A0A0D2PNX8"/>
<keyword evidence="5" id="KW-1185">Reference proteome</keyword>
<keyword evidence="3" id="KW-0812">Transmembrane</keyword>
<evidence type="ECO:0000256" key="3">
    <source>
        <dbReference type="SAM" id="Phobius"/>
    </source>
</evidence>
<keyword evidence="3" id="KW-1133">Transmembrane helix</keyword>
<dbReference type="PANTHER" id="PTHR24320">
    <property type="entry name" value="RETINOL DEHYDROGENASE"/>
    <property type="match status" value="1"/>
</dbReference>
<evidence type="ECO:0000313" key="5">
    <source>
        <dbReference type="Proteomes" id="UP000032304"/>
    </source>
</evidence>
<gene>
    <name evidence="4" type="ORF">B456_005G070800</name>
</gene>
<comment type="similarity">
    <text evidence="1">Belongs to the short-chain dehydrogenases/reductases (SDR) family.</text>
</comment>
<keyword evidence="2" id="KW-0560">Oxidoreductase</keyword>
<dbReference type="Gramene" id="KJB28813">
    <property type="protein sequence ID" value="KJB28813"/>
    <property type="gene ID" value="B456_005G070800"/>
</dbReference>
<evidence type="ECO:0000256" key="2">
    <source>
        <dbReference type="ARBA" id="ARBA00023002"/>
    </source>
</evidence>
<keyword evidence="3" id="KW-0472">Membrane</keyword>
<dbReference type="STRING" id="29730.A0A0D2PNX8"/>
<evidence type="ECO:0000313" key="4">
    <source>
        <dbReference type="EMBL" id="KJB28813.1"/>
    </source>
</evidence>
<reference evidence="4 5" key="1">
    <citation type="journal article" date="2012" name="Nature">
        <title>Repeated polyploidization of Gossypium genomes and the evolution of spinnable cotton fibres.</title>
        <authorList>
            <person name="Paterson A.H."/>
            <person name="Wendel J.F."/>
            <person name="Gundlach H."/>
            <person name="Guo H."/>
            <person name="Jenkins J."/>
            <person name="Jin D."/>
            <person name="Llewellyn D."/>
            <person name="Showmaker K.C."/>
            <person name="Shu S."/>
            <person name="Udall J."/>
            <person name="Yoo M.J."/>
            <person name="Byers R."/>
            <person name="Chen W."/>
            <person name="Doron-Faigenboim A."/>
            <person name="Duke M.V."/>
            <person name="Gong L."/>
            <person name="Grimwood J."/>
            <person name="Grover C."/>
            <person name="Grupp K."/>
            <person name="Hu G."/>
            <person name="Lee T.H."/>
            <person name="Li J."/>
            <person name="Lin L."/>
            <person name="Liu T."/>
            <person name="Marler B.S."/>
            <person name="Page J.T."/>
            <person name="Roberts A.W."/>
            <person name="Romanel E."/>
            <person name="Sanders W.S."/>
            <person name="Szadkowski E."/>
            <person name="Tan X."/>
            <person name="Tang H."/>
            <person name="Xu C."/>
            <person name="Wang J."/>
            <person name="Wang Z."/>
            <person name="Zhang D."/>
            <person name="Zhang L."/>
            <person name="Ashrafi H."/>
            <person name="Bedon F."/>
            <person name="Bowers J.E."/>
            <person name="Brubaker C.L."/>
            <person name="Chee P.W."/>
            <person name="Das S."/>
            <person name="Gingle A.R."/>
            <person name="Haigler C.H."/>
            <person name="Harker D."/>
            <person name="Hoffmann L.V."/>
            <person name="Hovav R."/>
            <person name="Jones D.C."/>
            <person name="Lemke C."/>
            <person name="Mansoor S."/>
            <person name="ur Rahman M."/>
            <person name="Rainville L.N."/>
            <person name="Rambani A."/>
            <person name="Reddy U.K."/>
            <person name="Rong J.K."/>
            <person name="Saranga Y."/>
            <person name="Scheffler B.E."/>
            <person name="Scheffler J.A."/>
            <person name="Stelly D.M."/>
            <person name="Triplett B.A."/>
            <person name="Van Deynze A."/>
            <person name="Vaslin M.F."/>
            <person name="Waghmare V.N."/>
            <person name="Walford S.A."/>
            <person name="Wright R.J."/>
            <person name="Zaki E.A."/>
            <person name="Zhang T."/>
            <person name="Dennis E.S."/>
            <person name="Mayer K.F."/>
            <person name="Peterson D.G."/>
            <person name="Rokhsar D.S."/>
            <person name="Wang X."/>
            <person name="Schmutz J."/>
        </authorList>
    </citation>
    <scope>NUCLEOTIDE SEQUENCE [LARGE SCALE GENOMIC DNA]</scope>
</reference>
<protein>
    <submittedName>
        <fullName evidence="4">Uncharacterized protein</fullName>
    </submittedName>
</protein>
<feature type="transmembrane region" description="Helical" evidence="3">
    <location>
        <begin position="21"/>
        <end position="41"/>
    </location>
</feature>
<dbReference type="OMA" id="NQWIKDS"/>
<dbReference type="Proteomes" id="UP000032304">
    <property type="component" value="Chromosome 5"/>
</dbReference>
<dbReference type="PRINTS" id="PR00081">
    <property type="entry name" value="GDHRDH"/>
</dbReference>
<dbReference type="InterPro" id="IPR036291">
    <property type="entry name" value="NAD(P)-bd_dom_sf"/>
</dbReference>
<dbReference type="InterPro" id="IPR002347">
    <property type="entry name" value="SDR_fam"/>
</dbReference>
<dbReference type="OrthoDB" id="542013at2759"/>
<name>A0A0D2PNX8_GOSRA</name>
<proteinExistence type="inferred from homology"/>
<dbReference type="EMBL" id="CM001744">
    <property type="protein sequence ID" value="KJB28813.1"/>
    <property type="molecule type" value="Genomic_DNA"/>
</dbReference>
<dbReference type="PANTHER" id="PTHR24320:SF227">
    <property type="entry name" value="RETINOL DEHYDROGENASE 11"/>
    <property type="match status" value="1"/>
</dbReference>
<sequence>MIKELKEALRFAASISFWRMAVFWTISLFISYFQLHTNWIFSRRLQSYPRCHPPISESVTPVCIITGATSGLGAAAAHALSREGFFVVLVGRSSHLLSKIMTEIKTQNKDAHVKAFVVDLASFQSILEFKSSLQQWLLDCKLHCSLQLLINNAGILATSSRTTPEGYDQMMGTNYIGPFCLTKLLLPLLKRSPVPSRIVNVTSFTHRSVFDVQVDKESVYGTRFLRSEQYPFARLYEYSKLFLILFSYELHRQLGLMDQPYHVSVNAADPGSVKTNIMREVPSCLSSLAFQVLKSLGLLQSPKNGVSSLIDAALAPPEASGVYFFGGKGRTVDSSVLSHNTKLAKELWDISDNLFMEASLAFKETASSESDNWL</sequence>
<dbReference type="Pfam" id="PF00106">
    <property type="entry name" value="adh_short"/>
    <property type="match status" value="1"/>
</dbReference>
<dbReference type="KEGG" id="gra:105796948"/>
<accession>A0A0D2PNX8</accession>
<evidence type="ECO:0000256" key="1">
    <source>
        <dbReference type="ARBA" id="ARBA00006484"/>
    </source>
</evidence>
<organism evidence="4 5">
    <name type="scientific">Gossypium raimondii</name>
    <name type="common">Peruvian cotton</name>
    <name type="synonym">Gossypium klotzschianum subsp. raimondii</name>
    <dbReference type="NCBI Taxonomy" id="29730"/>
    <lineage>
        <taxon>Eukaryota</taxon>
        <taxon>Viridiplantae</taxon>
        <taxon>Streptophyta</taxon>
        <taxon>Embryophyta</taxon>
        <taxon>Tracheophyta</taxon>
        <taxon>Spermatophyta</taxon>
        <taxon>Magnoliopsida</taxon>
        <taxon>eudicotyledons</taxon>
        <taxon>Gunneridae</taxon>
        <taxon>Pentapetalae</taxon>
        <taxon>rosids</taxon>
        <taxon>malvids</taxon>
        <taxon>Malvales</taxon>
        <taxon>Malvaceae</taxon>
        <taxon>Malvoideae</taxon>
        <taxon>Gossypium</taxon>
    </lineage>
</organism>
<dbReference type="Gene3D" id="3.40.50.720">
    <property type="entry name" value="NAD(P)-binding Rossmann-like Domain"/>
    <property type="match status" value="1"/>
</dbReference>
<dbReference type="eggNOG" id="KOG1208">
    <property type="taxonomic scope" value="Eukaryota"/>
</dbReference>
<dbReference type="GO" id="GO:0016491">
    <property type="term" value="F:oxidoreductase activity"/>
    <property type="evidence" value="ECO:0007669"/>
    <property type="project" value="UniProtKB-KW"/>
</dbReference>